<sequence>MPAPTIVLLTGGADSTTLLHVVNARAAVVPAFVAGGVPESPGFYLHDAQGSDEGS</sequence>
<reference evidence="1 2" key="1">
    <citation type="submission" date="2023-01" db="EMBL/GenBank/DDBJ databases">
        <title>Minimal conservation of predation-associated metabolite biosynthetic gene clusters underscores biosynthetic potential of Myxococcota including descriptions for ten novel species: Archangium lansinium sp. nov., Myxococcus landrumus sp. nov., Nannocystis bai.</title>
        <authorList>
            <person name="Ahearne A."/>
            <person name="Stevens C."/>
            <person name="Dowd S."/>
        </authorList>
    </citation>
    <scope>NUCLEOTIDE SEQUENCE [LARGE SCALE GENOMIC DNA]</scope>
    <source>
        <strain evidence="1 2">WIWO2</strain>
    </source>
</reference>
<evidence type="ECO:0000313" key="1">
    <source>
        <dbReference type="EMBL" id="MDC0676775.1"/>
    </source>
</evidence>
<name>A0ABT5BRH8_9BACT</name>
<accession>A0ABT5BRH8</accession>
<proteinExistence type="predicted"/>
<comment type="caution">
    <text evidence="1">The sequence shown here is derived from an EMBL/GenBank/DDBJ whole genome shotgun (WGS) entry which is preliminary data.</text>
</comment>
<dbReference type="EMBL" id="JAQNDK010000001">
    <property type="protein sequence ID" value="MDC0676775.1"/>
    <property type="molecule type" value="Genomic_DNA"/>
</dbReference>
<keyword evidence="2" id="KW-1185">Reference proteome</keyword>
<protein>
    <submittedName>
        <fullName evidence="1">Uncharacterized protein</fullName>
    </submittedName>
</protein>
<evidence type="ECO:0000313" key="2">
    <source>
        <dbReference type="Proteomes" id="UP001217485"/>
    </source>
</evidence>
<gene>
    <name evidence="1" type="ORF">POL72_03415</name>
</gene>
<organism evidence="1 2">
    <name type="scientific">Sorangium atrum</name>
    <dbReference type="NCBI Taxonomy" id="2995308"/>
    <lineage>
        <taxon>Bacteria</taxon>
        <taxon>Pseudomonadati</taxon>
        <taxon>Myxococcota</taxon>
        <taxon>Polyangia</taxon>
        <taxon>Polyangiales</taxon>
        <taxon>Polyangiaceae</taxon>
        <taxon>Sorangium</taxon>
    </lineage>
</organism>
<dbReference type="RefSeq" id="WP_272093549.1">
    <property type="nucleotide sequence ID" value="NZ_JAQNDK010000001.1"/>
</dbReference>
<dbReference type="Proteomes" id="UP001217485">
    <property type="component" value="Unassembled WGS sequence"/>
</dbReference>